<dbReference type="EMBL" id="HBEZ01020655">
    <property type="protein sequence ID" value="CAD8633763.1"/>
    <property type="molecule type" value="Transcribed_RNA"/>
</dbReference>
<proteinExistence type="predicted"/>
<gene>
    <name evidence="2" type="ORF">CCUR1050_LOCUS11444</name>
</gene>
<sequence length="222" mass="25063">MVETFGAQFETARVEGVFLGRGSGQKFRLKWTNLLQELKFEYGANHGVFHDPSQDRPQKQRKIHGPQPVASSAERSSRAVSNEIDGLELHPSSPEDSDSEDADPQIPGINSLQIGENQWRLDPALDTQDPRIGGSIWTRHAQIRFPPYLVEFTNVNVDDESDHVTEAEMMRCIGIIYVMTVSPLSAGRKGNNVETGRKERKQCRNRPMQTTVRNRLLLVHCD</sequence>
<protein>
    <submittedName>
        <fullName evidence="2">Uncharacterized protein</fullName>
    </submittedName>
</protein>
<organism evidence="2">
    <name type="scientific">Cryptomonas curvata</name>
    <dbReference type="NCBI Taxonomy" id="233186"/>
    <lineage>
        <taxon>Eukaryota</taxon>
        <taxon>Cryptophyceae</taxon>
        <taxon>Cryptomonadales</taxon>
        <taxon>Cryptomonadaceae</taxon>
        <taxon>Cryptomonas</taxon>
    </lineage>
</organism>
<reference evidence="2" key="1">
    <citation type="submission" date="2021-01" db="EMBL/GenBank/DDBJ databases">
        <authorList>
            <person name="Corre E."/>
            <person name="Pelletier E."/>
            <person name="Niang G."/>
            <person name="Scheremetjew M."/>
            <person name="Finn R."/>
            <person name="Kale V."/>
            <person name="Holt S."/>
            <person name="Cochrane G."/>
            <person name="Meng A."/>
            <person name="Brown T."/>
            <person name="Cohen L."/>
        </authorList>
    </citation>
    <scope>NUCLEOTIDE SEQUENCE</scope>
    <source>
        <strain evidence="2">CCAP979/52</strain>
    </source>
</reference>
<accession>A0A7S0M7N6</accession>
<dbReference type="AlphaFoldDB" id="A0A7S0M7N6"/>
<feature type="compositionally biased region" description="Low complexity" evidence="1">
    <location>
        <begin position="69"/>
        <end position="81"/>
    </location>
</feature>
<evidence type="ECO:0000256" key="1">
    <source>
        <dbReference type="SAM" id="MobiDB-lite"/>
    </source>
</evidence>
<name>A0A7S0M7N6_9CRYP</name>
<evidence type="ECO:0000313" key="2">
    <source>
        <dbReference type="EMBL" id="CAD8633763.1"/>
    </source>
</evidence>
<feature type="region of interest" description="Disordered" evidence="1">
    <location>
        <begin position="48"/>
        <end position="110"/>
    </location>
</feature>
<feature type="compositionally biased region" description="Basic and acidic residues" evidence="1">
    <location>
        <begin position="48"/>
        <end position="58"/>
    </location>
</feature>